<sequence>MKNSEAKPVGSAPLPEANEAERKIPMSAITSRMIRDHMAKAVVDIGTVTITRTVETKMNDEMSILVVDSGTSHTILRDKRYFLNLTMQNANVHTIAGVAVLIEGHGQAYVLMPKG</sequence>
<feature type="region of interest" description="Disordered" evidence="1">
    <location>
        <begin position="1"/>
        <end position="22"/>
    </location>
</feature>
<keyword evidence="3" id="KW-1185">Reference proteome</keyword>
<protein>
    <submittedName>
        <fullName evidence="2">Uncharacterized protein</fullName>
    </submittedName>
</protein>
<dbReference type="GO" id="GO:0006508">
    <property type="term" value="P:proteolysis"/>
    <property type="evidence" value="ECO:0007669"/>
    <property type="project" value="InterPro"/>
</dbReference>
<proteinExistence type="predicted"/>
<dbReference type="Gramene" id="Bo06052s010.1">
    <property type="protein sequence ID" value="Bo06052s010.1"/>
    <property type="gene ID" value="Bo06052s010"/>
</dbReference>
<dbReference type="eggNOG" id="KOG0017">
    <property type="taxonomic scope" value="Eukaryota"/>
</dbReference>
<organism evidence="2 3">
    <name type="scientific">Brassica oleracea var. oleracea</name>
    <dbReference type="NCBI Taxonomy" id="109376"/>
    <lineage>
        <taxon>Eukaryota</taxon>
        <taxon>Viridiplantae</taxon>
        <taxon>Streptophyta</taxon>
        <taxon>Embryophyta</taxon>
        <taxon>Tracheophyta</taxon>
        <taxon>Spermatophyta</taxon>
        <taxon>Magnoliopsida</taxon>
        <taxon>eudicotyledons</taxon>
        <taxon>Gunneridae</taxon>
        <taxon>Pentapetalae</taxon>
        <taxon>rosids</taxon>
        <taxon>malvids</taxon>
        <taxon>Brassicales</taxon>
        <taxon>Brassicaceae</taxon>
        <taxon>Brassiceae</taxon>
        <taxon>Brassica</taxon>
    </lineage>
</organism>
<evidence type="ECO:0000256" key="1">
    <source>
        <dbReference type="SAM" id="MobiDB-lite"/>
    </source>
</evidence>
<name>A0A0D2ZXN8_BRAOL</name>
<dbReference type="InterPro" id="IPR001969">
    <property type="entry name" value="Aspartic_peptidase_AS"/>
</dbReference>
<dbReference type="Proteomes" id="UP000032141">
    <property type="component" value="Unassembled WGS sequence"/>
</dbReference>
<reference evidence="2" key="2">
    <citation type="submission" date="2015-06" db="UniProtKB">
        <authorList>
            <consortium name="EnsemblPlants"/>
        </authorList>
    </citation>
    <scope>IDENTIFICATION</scope>
</reference>
<dbReference type="AlphaFoldDB" id="A0A0D2ZXN8"/>
<reference evidence="2" key="1">
    <citation type="journal article" date="2014" name="Genome Biol.">
        <title>Transcriptome and methylome profiling reveals relics of genome dominance in the mesopolyploid Brassica oleracea.</title>
        <authorList>
            <person name="Parkin I.A."/>
            <person name="Koh C."/>
            <person name="Tang H."/>
            <person name="Robinson S.J."/>
            <person name="Kagale S."/>
            <person name="Clarke W.E."/>
            <person name="Town C.D."/>
            <person name="Nixon J."/>
            <person name="Krishnakumar V."/>
            <person name="Bidwell S.L."/>
            <person name="Denoeud F."/>
            <person name="Belcram H."/>
            <person name="Links M.G."/>
            <person name="Just J."/>
            <person name="Clarke C."/>
            <person name="Bender T."/>
            <person name="Huebert T."/>
            <person name="Mason A.S."/>
            <person name="Pires J.C."/>
            <person name="Barker G."/>
            <person name="Moore J."/>
            <person name="Walley P.G."/>
            <person name="Manoli S."/>
            <person name="Batley J."/>
            <person name="Edwards D."/>
            <person name="Nelson M.N."/>
            <person name="Wang X."/>
            <person name="Paterson A.H."/>
            <person name="King G."/>
            <person name="Bancroft I."/>
            <person name="Chalhoub B."/>
            <person name="Sharpe A.G."/>
        </authorList>
    </citation>
    <scope>NUCLEOTIDE SEQUENCE [LARGE SCALE GENOMIC DNA]</scope>
    <source>
        <strain evidence="2">cv. TO1000</strain>
    </source>
</reference>
<dbReference type="HOGENOM" id="CLU_2115108_0_0_1"/>
<accession>A0A0D2ZXN8</accession>
<dbReference type="PROSITE" id="PS00141">
    <property type="entry name" value="ASP_PROTEASE"/>
    <property type="match status" value="1"/>
</dbReference>
<evidence type="ECO:0000313" key="2">
    <source>
        <dbReference type="EnsemblPlants" id="Bo06052s010.1"/>
    </source>
</evidence>
<dbReference type="GO" id="GO:0004190">
    <property type="term" value="F:aspartic-type endopeptidase activity"/>
    <property type="evidence" value="ECO:0007669"/>
    <property type="project" value="InterPro"/>
</dbReference>
<dbReference type="EnsemblPlants" id="Bo06052s010.1">
    <property type="protein sequence ID" value="Bo06052s010.1"/>
    <property type="gene ID" value="Bo06052s010"/>
</dbReference>
<evidence type="ECO:0000313" key="3">
    <source>
        <dbReference type="Proteomes" id="UP000032141"/>
    </source>
</evidence>